<dbReference type="Proteomes" id="UP000282312">
    <property type="component" value="Unassembled WGS sequence"/>
</dbReference>
<dbReference type="NCBIfam" id="TIGR00254">
    <property type="entry name" value="GGDEF"/>
    <property type="match status" value="1"/>
</dbReference>
<organism evidence="4 5">
    <name type="scientific">Micromonospora inaquosa</name>
    <dbReference type="NCBI Taxonomy" id="2203716"/>
    <lineage>
        <taxon>Bacteria</taxon>
        <taxon>Bacillati</taxon>
        <taxon>Actinomycetota</taxon>
        <taxon>Actinomycetes</taxon>
        <taxon>Micromonosporales</taxon>
        <taxon>Micromonosporaceae</taxon>
        <taxon>Micromonospora</taxon>
    </lineage>
</organism>
<evidence type="ECO:0000313" key="4">
    <source>
        <dbReference type="EMBL" id="RQX00922.1"/>
    </source>
</evidence>
<evidence type="ECO:0000256" key="2">
    <source>
        <dbReference type="SAM" id="Phobius"/>
    </source>
</evidence>
<evidence type="ECO:0000256" key="1">
    <source>
        <dbReference type="SAM" id="MobiDB-lite"/>
    </source>
</evidence>
<dbReference type="InterPro" id="IPR043128">
    <property type="entry name" value="Rev_trsase/Diguanyl_cyclase"/>
</dbReference>
<dbReference type="PANTHER" id="PTHR45138">
    <property type="entry name" value="REGULATORY COMPONENTS OF SENSORY TRANSDUCTION SYSTEM"/>
    <property type="match status" value="1"/>
</dbReference>
<gene>
    <name evidence="4" type="ORF">DLJ59_19645</name>
</gene>
<dbReference type="SUPFAM" id="SSF55073">
    <property type="entry name" value="Nucleotide cyclase"/>
    <property type="match status" value="1"/>
</dbReference>
<dbReference type="Pfam" id="PF00990">
    <property type="entry name" value="GGDEF"/>
    <property type="match status" value="1"/>
</dbReference>
<dbReference type="InterPro" id="IPR050469">
    <property type="entry name" value="Diguanylate_Cyclase"/>
</dbReference>
<dbReference type="AlphaFoldDB" id="A0A3N9WJ33"/>
<dbReference type="GO" id="GO:1902201">
    <property type="term" value="P:negative regulation of bacterial-type flagellum-dependent cell motility"/>
    <property type="evidence" value="ECO:0007669"/>
    <property type="project" value="TreeGrafter"/>
</dbReference>
<keyword evidence="2" id="KW-0472">Membrane</keyword>
<comment type="caution">
    <text evidence="4">The sequence shown here is derived from an EMBL/GenBank/DDBJ whole genome shotgun (WGS) entry which is preliminary data.</text>
</comment>
<dbReference type="GO" id="GO:0043709">
    <property type="term" value="P:cell adhesion involved in single-species biofilm formation"/>
    <property type="evidence" value="ECO:0007669"/>
    <property type="project" value="TreeGrafter"/>
</dbReference>
<dbReference type="GO" id="GO:0005886">
    <property type="term" value="C:plasma membrane"/>
    <property type="evidence" value="ECO:0007669"/>
    <property type="project" value="TreeGrafter"/>
</dbReference>
<evidence type="ECO:0000313" key="5">
    <source>
        <dbReference type="Proteomes" id="UP000282312"/>
    </source>
</evidence>
<dbReference type="PROSITE" id="PS50887">
    <property type="entry name" value="GGDEF"/>
    <property type="match status" value="1"/>
</dbReference>
<keyword evidence="2" id="KW-0812">Transmembrane</keyword>
<accession>A0A3N9WJ33</accession>
<reference evidence="4 5" key="1">
    <citation type="submission" date="2018-05" db="EMBL/GenBank/DDBJ databases">
        <title>Micromonospora from Atacama Desert.</title>
        <authorList>
            <person name="Carro L."/>
            <person name="Goodfellow M."/>
            <person name="Klenk H.-P."/>
        </authorList>
    </citation>
    <scope>NUCLEOTIDE SEQUENCE [LARGE SCALE GENOMIC DNA]</scope>
    <source>
        <strain evidence="4 5">LB39</strain>
    </source>
</reference>
<dbReference type="PANTHER" id="PTHR45138:SF9">
    <property type="entry name" value="DIGUANYLATE CYCLASE DGCM-RELATED"/>
    <property type="match status" value="1"/>
</dbReference>
<feature type="transmembrane region" description="Helical" evidence="2">
    <location>
        <begin position="103"/>
        <end position="130"/>
    </location>
</feature>
<feature type="domain" description="GGDEF" evidence="3">
    <location>
        <begin position="176"/>
        <end position="312"/>
    </location>
</feature>
<keyword evidence="5" id="KW-1185">Reference proteome</keyword>
<evidence type="ECO:0000259" key="3">
    <source>
        <dbReference type="PROSITE" id="PS50887"/>
    </source>
</evidence>
<sequence>MSRPSCAAGGLAPTTRTARHTSARDATPCASAPSGASTAPSRRPHRANPPSRTPPSPAAETRKDGPPEGGPSSHPGPGTHRLENERVPGFSNSHWRSPVFTTILVAAIIYTAVTILAGACVGFGVGYLAARPAVAQLRDELADAAWQLAHDPLTGLYNRRGLRTAYAAFAATFPGQPVVAILLDLDGFKEINDDHGHDVGDEVLIEIAERLAHVATTYGGEIARHSGDEFAGIFPVREHGIRQIADALLAGVATSIDVQAATGPAAVALSASIGVAVVDSNDPLEDVALHRADIAMYHAKRGGRNQHVLYTPGMTMPPSEARRGLRLRDLHQQRGVTA</sequence>
<name>A0A3N9WJ33_9ACTN</name>
<dbReference type="EMBL" id="QGSZ01000232">
    <property type="protein sequence ID" value="RQX00922.1"/>
    <property type="molecule type" value="Genomic_DNA"/>
</dbReference>
<dbReference type="InterPro" id="IPR029787">
    <property type="entry name" value="Nucleotide_cyclase"/>
</dbReference>
<feature type="compositionally biased region" description="Low complexity" evidence="1">
    <location>
        <begin position="26"/>
        <end position="41"/>
    </location>
</feature>
<feature type="region of interest" description="Disordered" evidence="1">
    <location>
        <begin position="1"/>
        <end position="91"/>
    </location>
</feature>
<protein>
    <recommendedName>
        <fullName evidence="3">GGDEF domain-containing protein</fullName>
    </recommendedName>
</protein>
<dbReference type="InterPro" id="IPR000160">
    <property type="entry name" value="GGDEF_dom"/>
</dbReference>
<dbReference type="SMART" id="SM00267">
    <property type="entry name" value="GGDEF"/>
    <property type="match status" value="1"/>
</dbReference>
<proteinExistence type="predicted"/>
<keyword evidence="2" id="KW-1133">Transmembrane helix</keyword>
<dbReference type="Gene3D" id="3.30.70.270">
    <property type="match status" value="1"/>
</dbReference>
<dbReference type="CDD" id="cd01949">
    <property type="entry name" value="GGDEF"/>
    <property type="match status" value="1"/>
</dbReference>
<dbReference type="GO" id="GO:0052621">
    <property type="term" value="F:diguanylate cyclase activity"/>
    <property type="evidence" value="ECO:0007669"/>
    <property type="project" value="TreeGrafter"/>
</dbReference>